<dbReference type="EMBL" id="FZOF01000037">
    <property type="protein sequence ID" value="SNT54496.1"/>
    <property type="molecule type" value="Genomic_DNA"/>
</dbReference>
<name>A0A239NHY1_9ACTN</name>
<sequence length="154" mass="16340">MPVLTTMPASAPAPSSARHVTALPPHVWFAGRLLEVLTGRRPITSLAGRMRPEAYDRLWDLAGARADWRYVSRGHLPRLLGPPRVSPVLDGTAVEVSAVVLLTPHVARALAFRLERASRGAPATAPAPAPAPGREGLVRAGTGTGWRCTAVEAH</sequence>
<dbReference type="AlphaFoldDB" id="A0A239NHY1"/>
<dbReference type="OrthoDB" id="3218510at2"/>
<evidence type="ECO:0000313" key="2">
    <source>
        <dbReference type="Proteomes" id="UP000198280"/>
    </source>
</evidence>
<reference evidence="1 2" key="1">
    <citation type="submission" date="2017-06" db="EMBL/GenBank/DDBJ databases">
        <authorList>
            <person name="Kim H.J."/>
            <person name="Triplett B.A."/>
        </authorList>
    </citation>
    <scope>NUCLEOTIDE SEQUENCE [LARGE SCALE GENOMIC DNA]</scope>
    <source>
        <strain evidence="1 2">CGMCC 4.1858</strain>
    </source>
</reference>
<keyword evidence="2" id="KW-1185">Reference proteome</keyword>
<protein>
    <submittedName>
        <fullName evidence="1">Uncharacterized protein</fullName>
    </submittedName>
</protein>
<dbReference type="InterPro" id="IPR045596">
    <property type="entry name" value="DUF6459"/>
</dbReference>
<dbReference type="Proteomes" id="UP000198280">
    <property type="component" value="Unassembled WGS sequence"/>
</dbReference>
<gene>
    <name evidence="1" type="ORF">SAMN05216252_13729</name>
</gene>
<proteinExistence type="predicted"/>
<accession>A0A239NHY1</accession>
<evidence type="ECO:0000313" key="1">
    <source>
        <dbReference type="EMBL" id="SNT54496.1"/>
    </source>
</evidence>
<dbReference type="Pfam" id="PF20060">
    <property type="entry name" value="DUF6459"/>
    <property type="match status" value="1"/>
</dbReference>
<organism evidence="1 2">
    <name type="scientific">Actinacidiphila glaucinigra</name>
    <dbReference type="NCBI Taxonomy" id="235986"/>
    <lineage>
        <taxon>Bacteria</taxon>
        <taxon>Bacillati</taxon>
        <taxon>Actinomycetota</taxon>
        <taxon>Actinomycetes</taxon>
        <taxon>Kitasatosporales</taxon>
        <taxon>Streptomycetaceae</taxon>
        <taxon>Actinacidiphila</taxon>
    </lineage>
</organism>